<dbReference type="Pfam" id="PF07885">
    <property type="entry name" value="Ion_trans_2"/>
    <property type="match status" value="1"/>
</dbReference>
<feature type="transmembrane region" description="Helical" evidence="1">
    <location>
        <begin position="108"/>
        <end position="129"/>
    </location>
</feature>
<dbReference type="eggNOG" id="ENOG50335KC">
    <property type="taxonomic scope" value="Bacteria"/>
</dbReference>
<gene>
    <name evidence="3" type="ORF">ATO8_07416</name>
</gene>
<proteinExistence type="predicted"/>
<evidence type="ECO:0000256" key="1">
    <source>
        <dbReference type="SAM" id="Phobius"/>
    </source>
</evidence>
<sequence>MATAIGLAFLVATACLHHLLLMTATSLVPEPLRRSRWLPISVFSMLAVIHLVQIVAGGLVYVVLHHGLWPEAFGGSFQGTWSDYYYFSGMNFTTLGQTGMNVVGPLRIVAMIQSLAGFMVLTWSASYLYGTCRQQFTGEYEG</sequence>
<keyword evidence="4" id="KW-1185">Reference proteome</keyword>
<name>W4HLP2_9RHOB</name>
<feature type="transmembrane region" description="Helical" evidence="1">
    <location>
        <begin position="6"/>
        <end position="28"/>
    </location>
</feature>
<dbReference type="InterPro" id="IPR013099">
    <property type="entry name" value="K_chnl_dom"/>
</dbReference>
<dbReference type="Proteomes" id="UP000019063">
    <property type="component" value="Unassembled WGS sequence"/>
</dbReference>
<comment type="caution">
    <text evidence="3">The sequence shown here is derived from an EMBL/GenBank/DDBJ whole genome shotgun (WGS) entry which is preliminary data.</text>
</comment>
<accession>W4HLP2</accession>
<feature type="transmembrane region" description="Helical" evidence="1">
    <location>
        <begin position="40"/>
        <end position="64"/>
    </location>
</feature>
<dbReference type="RefSeq" id="WP_051487524.1">
    <property type="nucleotide sequence ID" value="NZ_AQQW01000004.1"/>
</dbReference>
<dbReference type="SUPFAM" id="SSF81324">
    <property type="entry name" value="Voltage-gated potassium channels"/>
    <property type="match status" value="1"/>
</dbReference>
<dbReference type="STRING" id="1379903.ATO8_07416"/>
<dbReference type="AlphaFoldDB" id="W4HLP2"/>
<evidence type="ECO:0000313" key="3">
    <source>
        <dbReference type="EMBL" id="ETW13021.1"/>
    </source>
</evidence>
<protein>
    <recommendedName>
        <fullName evidence="2">Potassium channel domain-containing protein</fullName>
    </recommendedName>
</protein>
<dbReference type="EMBL" id="AQQW01000004">
    <property type="protein sequence ID" value="ETW13021.1"/>
    <property type="molecule type" value="Genomic_DNA"/>
</dbReference>
<evidence type="ECO:0000259" key="2">
    <source>
        <dbReference type="Pfam" id="PF07885"/>
    </source>
</evidence>
<dbReference type="PATRIC" id="fig|1317118.6.peg.1533"/>
<evidence type="ECO:0000313" key="4">
    <source>
        <dbReference type="Proteomes" id="UP000019063"/>
    </source>
</evidence>
<reference evidence="3 4" key="1">
    <citation type="journal article" date="2014" name="Antonie Van Leeuwenhoek">
        <title>Roseivivax atlanticus sp. nov., isolated from surface seawater of the Atlantic Ocean.</title>
        <authorList>
            <person name="Li G."/>
            <person name="Lai Q."/>
            <person name="Liu X."/>
            <person name="Sun F."/>
            <person name="Shao Z."/>
        </authorList>
    </citation>
    <scope>NUCLEOTIDE SEQUENCE [LARGE SCALE GENOMIC DNA]</scope>
    <source>
        <strain evidence="3 4">22II-s10s</strain>
    </source>
</reference>
<keyword evidence="1" id="KW-1133">Transmembrane helix</keyword>
<keyword evidence="1" id="KW-0812">Transmembrane</keyword>
<keyword evidence="1" id="KW-0472">Membrane</keyword>
<feature type="domain" description="Potassium channel" evidence="2">
    <location>
        <begin position="51"/>
        <end position="128"/>
    </location>
</feature>
<organism evidence="3 4">
    <name type="scientific">Roseivivax marinus</name>
    <dbReference type="NCBI Taxonomy" id="1379903"/>
    <lineage>
        <taxon>Bacteria</taxon>
        <taxon>Pseudomonadati</taxon>
        <taxon>Pseudomonadota</taxon>
        <taxon>Alphaproteobacteria</taxon>
        <taxon>Rhodobacterales</taxon>
        <taxon>Roseobacteraceae</taxon>
        <taxon>Roseivivax</taxon>
    </lineage>
</organism>